<evidence type="ECO:0000313" key="4">
    <source>
        <dbReference type="EMBL" id="GAA1539445.1"/>
    </source>
</evidence>
<evidence type="ECO:0000313" key="5">
    <source>
        <dbReference type="Proteomes" id="UP001500842"/>
    </source>
</evidence>
<comment type="similarity">
    <text evidence="1">Belongs to the Rv1128c/1148c/1588c/1702c/1945/3466 family.</text>
</comment>
<keyword evidence="4" id="KW-0378">Hydrolase</keyword>
<dbReference type="InterPro" id="IPR003870">
    <property type="entry name" value="DUF222"/>
</dbReference>
<feature type="compositionally biased region" description="Basic residues" evidence="2">
    <location>
        <begin position="458"/>
        <end position="471"/>
    </location>
</feature>
<organism evidence="4 5">
    <name type="scientific">Nocardioides humi</name>
    <dbReference type="NCBI Taxonomy" id="449461"/>
    <lineage>
        <taxon>Bacteria</taxon>
        <taxon>Bacillati</taxon>
        <taxon>Actinomycetota</taxon>
        <taxon>Actinomycetes</taxon>
        <taxon>Propionibacteriales</taxon>
        <taxon>Nocardioidaceae</taxon>
        <taxon>Nocardioides</taxon>
    </lineage>
</organism>
<reference evidence="4 5" key="1">
    <citation type="journal article" date="2019" name="Int. J. Syst. Evol. Microbiol.">
        <title>The Global Catalogue of Microorganisms (GCM) 10K type strain sequencing project: providing services to taxonomists for standard genome sequencing and annotation.</title>
        <authorList>
            <consortium name="The Broad Institute Genomics Platform"/>
            <consortium name="The Broad Institute Genome Sequencing Center for Infectious Disease"/>
            <person name="Wu L."/>
            <person name="Ma J."/>
        </authorList>
    </citation>
    <scope>NUCLEOTIDE SEQUENCE [LARGE SCALE GENOMIC DNA]</scope>
    <source>
        <strain evidence="4 5">JCM 14942</strain>
    </source>
</reference>
<evidence type="ECO:0000259" key="3">
    <source>
        <dbReference type="SMART" id="SM00507"/>
    </source>
</evidence>
<keyword evidence="4" id="KW-0255">Endonuclease</keyword>
<proteinExistence type="inferred from homology"/>
<evidence type="ECO:0000256" key="1">
    <source>
        <dbReference type="ARBA" id="ARBA00023450"/>
    </source>
</evidence>
<dbReference type="InterPro" id="IPR002711">
    <property type="entry name" value="HNH"/>
</dbReference>
<feature type="compositionally biased region" description="Pro residues" evidence="2">
    <location>
        <begin position="472"/>
        <end position="484"/>
    </location>
</feature>
<feature type="domain" description="HNH nuclease" evidence="3">
    <location>
        <begin position="371"/>
        <end position="423"/>
    </location>
</feature>
<gene>
    <name evidence="4" type="ORF">GCM10009788_47740</name>
</gene>
<feature type="region of interest" description="Disordered" evidence="2">
    <location>
        <begin position="458"/>
        <end position="484"/>
    </location>
</feature>
<accession>A0ABN2BF58</accession>
<protein>
    <submittedName>
        <fullName evidence="4">HNH endonuclease signature motif containing protein</fullName>
    </submittedName>
</protein>
<sequence length="484" mass="52228">MTPPAALDTATGLLEAARELARSPWERVDGPEAVEIARVVATARGLLDAVLLRTVDRIETTHVLDQLGWASTKDFLTHLTGGHKGTGGGLVRAVAQLRELPAVQTALEDGRVTLPQARVIAARVATLPRVAEFRTAVAERMLEEVATRGLDASDLGTAFGDVVRELDPDSKLVNAEKEKTKAERSAHHARHLSLTEDGLGGVRLKGYGTIEDAERIKTVLMPLAAPLTTQPGACGGVNQAPDQPVFDEHGVSTQVPCLTPGCGHDGRDPRDAGARMWDALIDACDRLRATETLPRDHGSVPKVIVLIDQESLQQRVIDAGLAQPAATPTGARLSAHATRRLACDAEIVPAVLGTHSQVLDVGRTQRLVTPALWTALIVRDRHCAFPGCTRVPLACDAHHIVHWADGGTTSLDNLVMLCRYHHVLTHQTPWAVQIDPVTGHPVWTPPPRATLDHRRFTYHRPRPARQHRPARPPRPPGTSPPQAA</sequence>
<dbReference type="Gene3D" id="1.10.30.50">
    <property type="match status" value="1"/>
</dbReference>
<dbReference type="EMBL" id="BAAAOR010000037">
    <property type="protein sequence ID" value="GAA1539445.1"/>
    <property type="molecule type" value="Genomic_DNA"/>
</dbReference>
<keyword evidence="4" id="KW-0540">Nuclease</keyword>
<dbReference type="Pfam" id="PF02720">
    <property type="entry name" value="DUF222"/>
    <property type="match status" value="1"/>
</dbReference>
<evidence type="ECO:0000256" key="2">
    <source>
        <dbReference type="SAM" id="MobiDB-lite"/>
    </source>
</evidence>
<comment type="caution">
    <text evidence="4">The sequence shown here is derived from an EMBL/GenBank/DDBJ whole genome shotgun (WGS) entry which is preliminary data.</text>
</comment>
<name>A0ABN2BF58_9ACTN</name>
<dbReference type="InterPro" id="IPR003615">
    <property type="entry name" value="HNH_nuc"/>
</dbReference>
<dbReference type="RefSeq" id="WP_141004355.1">
    <property type="nucleotide sequence ID" value="NZ_BAAAOR010000037.1"/>
</dbReference>
<dbReference type="CDD" id="cd00085">
    <property type="entry name" value="HNHc"/>
    <property type="match status" value="1"/>
</dbReference>
<dbReference type="Proteomes" id="UP001500842">
    <property type="component" value="Unassembled WGS sequence"/>
</dbReference>
<dbReference type="Pfam" id="PF01844">
    <property type="entry name" value="HNH"/>
    <property type="match status" value="1"/>
</dbReference>
<dbReference type="SMART" id="SM00507">
    <property type="entry name" value="HNHc"/>
    <property type="match status" value="1"/>
</dbReference>
<dbReference type="GO" id="GO:0004519">
    <property type="term" value="F:endonuclease activity"/>
    <property type="evidence" value="ECO:0007669"/>
    <property type="project" value="UniProtKB-KW"/>
</dbReference>
<keyword evidence="5" id="KW-1185">Reference proteome</keyword>